<dbReference type="STRING" id="683960.A0A1E3PBR5"/>
<dbReference type="PANTHER" id="PTHR12131:SF1">
    <property type="entry name" value="ATP-DEPENDENT RNA HELICASE SUPV3L1, MITOCHONDRIAL-RELATED"/>
    <property type="match status" value="1"/>
</dbReference>
<dbReference type="OrthoDB" id="6692397at2759"/>
<dbReference type="GO" id="GO:0005524">
    <property type="term" value="F:ATP binding"/>
    <property type="evidence" value="ECO:0007669"/>
    <property type="project" value="UniProtKB-KW"/>
</dbReference>
<dbReference type="PANTHER" id="PTHR12131">
    <property type="entry name" value="ATP-DEPENDENT RNA AND DNA HELICASE"/>
    <property type="match status" value="1"/>
</dbReference>
<dbReference type="Gene3D" id="3.40.50.300">
    <property type="entry name" value="P-loop containing nucleotide triphosphate hydrolases"/>
    <property type="match status" value="2"/>
</dbReference>
<dbReference type="Gene3D" id="1.20.58.1080">
    <property type="match status" value="1"/>
</dbReference>
<feature type="domain" description="Helicase C-terminal" evidence="12">
    <location>
        <begin position="198"/>
        <end position="349"/>
    </location>
</feature>
<comment type="subcellular location">
    <subcellularLocation>
        <location evidence="1">Mitochondrion</location>
    </subcellularLocation>
</comment>
<name>A0A1E3PBR5_WICAA</name>
<dbReference type="InterPro" id="IPR044774">
    <property type="entry name" value="Suv3_DEXQc"/>
</dbReference>
<dbReference type="EC" id="3.6.4.13" evidence="2"/>
<keyword evidence="6" id="KW-0067">ATP-binding</keyword>
<evidence type="ECO:0000256" key="1">
    <source>
        <dbReference type="ARBA" id="ARBA00004173"/>
    </source>
</evidence>
<keyword evidence="8" id="KW-0496">Mitochondrion</keyword>
<evidence type="ECO:0000313" key="14">
    <source>
        <dbReference type="Proteomes" id="UP000094112"/>
    </source>
</evidence>
<evidence type="ECO:0000256" key="2">
    <source>
        <dbReference type="ARBA" id="ARBA00012552"/>
    </source>
</evidence>
<dbReference type="InterPro" id="IPR001650">
    <property type="entry name" value="Helicase_C-like"/>
</dbReference>
<dbReference type="GO" id="GO:0003724">
    <property type="term" value="F:RNA helicase activity"/>
    <property type="evidence" value="ECO:0007669"/>
    <property type="project" value="UniProtKB-EC"/>
</dbReference>
<dbReference type="InterPro" id="IPR027417">
    <property type="entry name" value="P-loop_NTPase"/>
</dbReference>
<evidence type="ECO:0000313" key="13">
    <source>
        <dbReference type="EMBL" id="ODQ62856.1"/>
    </source>
</evidence>
<evidence type="ECO:0000256" key="10">
    <source>
        <dbReference type="ARBA" id="ARBA00071444"/>
    </source>
</evidence>
<organism evidence="13 14">
    <name type="scientific">Wickerhamomyces anomalus (strain ATCC 58044 / CBS 1984 / NCYC 433 / NRRL Y-366-8)</name>
    <name type="common">Yeast</name>
    <name type="synonym">Hansenula anomala</name>
    <dbReference type="NCBI Taxonomy" id="683960"/>
    <lineage>
        <taxon>Eukaryota</taxon>
        <taxon>Fungi</taxon>
        <taxon>Dikarya</taxon>
        <taxon>Ascomycota</taxon>
        <taxon>Saccharomycotina</taxon>
        <taxon>Saccharomycetes</taxon>
        <taxon>Phaffomycetales</taxon>
        <taxon>Wickerhamomycetaceae</taxon>
        <taxon>Wickerhamomyces</taxon>
    </lineage>
</organism>
<keyword evidence="3" id="KW-0547">Nucleotide-binding</keyword>
<dbReference type="Pfam" id="PF22527">
    <property type="entry name" value="DEXQc_Suv3"/>
    <property type="match status" value="1"/>
</dbReference>
<evidence type="ECO:0000256" key="4">
    <source>
        <dbReference type="ARBA" id="ARBA00022801"/>
    </source>
</evidence>
<dbReference type="SMART" id="SM00490">
    <property type="entry name" value="HELICc"/>
    <property type="match status" value="1"/>
</dbReference>
<evidence type="ECO:0000256" key="11">
    <source>
        <dbReference type="SAM" id="MobiDB-lite"/>
    </source>
</evidence>
<dbReference type="GO" id="GO:0000957">
    <property type="term" value="P:mitochondrial RNA catabolic process"/>
    <property type="evidence" value="ECO:0007669"/>
    <property type="project" value="EnsemblFungi"/>
</dbReference>
<keyword evidence="7" id="KW-0809">Transit peptide</keyword>
<dbReference type="CDD" id="cd17913">
    <property type="entry name" value="DEXQc_Suv3"/>
    <property type="match status" value="1"/>
</dbReference>
<dbReference type="FunFam" id="3.40.50.300:FF:000269">
    <property type="entry name" value="ATP-dependent RNA helicase SUPV3L1, mitochondrial"/>
    <property type="match status" value="1"/>
</dbReference>
<keyword evidence="5" id="KW-0347">Helicase</keyword>
<evidence type="ECO:0000256" key="3">
    <source>
        <dbReference type="ARBA" id="ARBA00022741"/>
    </source>
</evidence>
<dbReference type="InterPro" id="IPR014001">
    <property type="entry name" value="Helicase_ATP-bd"/>
</dbReference>
<dbReference type="SUPFAM" id="SSF52540">
    <property type="entry name" value="P-loop containing nucleoside triphosphate hydrolases"/>
    <property type="match status" value="1"/>
</dbReference>
<dbReference type="InterPro" id="IPR022192">
    <property type="entry name" value="SUV3_C"/>
</dbReference>
<keyword evidence="14" id="KW-1185">Reference proteome</keyword>
<keyword evidence="4" id="KW-0378">Hydrolase</keyword>
<evidence type="ECO:0000256" key="6">
    <source>
        <dbReference type="ARBA" id="ARBA00022840"/>
    </source>
</evidence>
<accession>A0A1E3PBR5</accession>
<dbReference type="InterPro" id="IPR055206">
    <property type="entry name" value="DEXQc_SUV3"/>
</dbReference>
<dbReference type="GeneID" id="30198633"/>
<dbReference type="SMART" id="SM00487">
    <property type="entry name" value="DEXDc"/>
    <property type="match status" value="1"/>
</dbReference>
<dbReference type="Proteomes" id="UP000094112">
    <property type="component" value="Unassembled WGS sequence"/>
</dbReference>
<evidence type="ECO:0000256" key="5">
    <source>
        <dbReference type="ARBA" id="ARBA00022806"/>
    </source>
</evidence>
<dbReference type="GO" id="GO:0045025">
    <property type="term" value="C:mitochondrial degradosome"/>
    <property type="evidence" value="ECO:0007669"/>
    <property type="project" value="EnsemblFungi"/>
</dbReference>
<sequence>MENAYHAVLFTFLSANLPARKLGVDISNPAEWFPQARKLRRKLILHVGPTNSGKTYHALKRLKESNNGYYAGPLRLLAREIYERFKAEGTRCNLVTGEEVIQDLDEYGMEAPLSSGTVEMVSTARNYEVVVLDEIQMLGDRGRGWAWTNALLGVHAKEVHLCGEESVIPLIKKIASITGDEVFVNKYERLGKLSVEEGTIRGLEGLKKGDCIVAFSKKRIWAYKEQIQTKTKLKCGVIYGALPAEVRSTEAAKFNRGEYDVLVASDAIGMGLNLSINRVIFDNHSKFNGVRLEDLESPHVKQIGGRAGRFKQAKKSTSVGLVGAFFKETLEHIRENISKPTIFLDKAIIWPSDEIWTHYTSEFPAGTPFTTVIQAFEKEVKDVPLYAIADTRDRISMGEVFTKIPNLLIDDQLRIGTAPLGVYVPLFADVIYAYSETIAKGYTKSLLDYDNILPFRCLKPEEVSDEKLGQFEELHKYVLLFLWMNNRYPSFFVDRECAVEIKDLLEAKIEKILKQVKYHGIGRHPKKSKKRFRSNDGAVSAKREERLT</sequence>
<dbReference type="GO" id="GO:0008859">
    <property type="term" value="F:exoribonuclease II activity"/>
    <property type="evidence" value="ECO:0007669"/>
    <property type="project" value="EnsemblFungi"/>
</dbReference>
<dbReference type="Gene3D" id="1.20.272.40">
    <property type="match status" value="1"/>
</dbReference>
<proteinExistence type="predicted"/>
<evidence type="ECO:0000256" key="7">
    <source>
        <dbReference type="ARBA" id="ARBA00022946"/>
    </source>
</evidence>
<evidence type="ECO:0000259" key="12">
    <source>
        <dbReference type="PROSITE" id="PS51194"/>
    </source>
</evidence>
<dbReference type="GO" id="GO:0090616">
    <property type="term" value="P:mitochondrial mRNA 3'-end processing"/>
    <property type="evidence" value="ECO:0007669"/>
    <property type="project" value="EnsemblFungi"/>
</dbReference>
<comment type="catalytic activity">
    <reaction evidence="9">
        <text>ATP + H2O = ADP + phosphate + H(+)</text>
        <dbReference type="Rhea" id="RHEA:13065"/>
        <dbReference type="ChEBI" id="CHEBI:15377"/>
        <dbReference type="ChEBI" id="CHEBI:15378"/>
        <dbReference type="ChEBI" id="CHEBI:30616"/>
        <dbReference type="ChEBI" id="CHEBI:43474"/>
        <dbReference type="ChEBI" id="CHEBI:456216"/>
        <dbReference type="EC" id="3.6.4.13"/>
    </reaction>
</comment>
<evidence type="ECO:0000256" key="8">
    <source>
        <dbReference type="ARBA" id="ARBA00023128"/>
    </source>
</evidence>
<dbReference type="Pfam" id="PF12513">
    <property type="entry name" value="SUV3_C"/>
    <property type="match status" value="1"/>
</dbReference>
<dbReference type="FunFam" id="3.40.50.300:FF:001549">
    <property type="entry name" value="SUV3p ATP-dependent RNA helicase"/>
    <property type="match status" value="1"/>
</dbReference>
<dbReference type="GO" id="GO:0006264">
    <property type="term" value="P:mitochondrial DNA replication"/>
    <property type="evidence" value="ECO:0007669"/>
    <property type="project" value="EnsemblFungi"/>
</dbReference>
<dbReference type="Pfam" id="PF00271">
    <property type="entry name" value="Helicase_C"/>
    <property type="match status" value="1"/>
</dbReference>
<dbReference type="AlphaFoldDB" id="A0A1E3PBR5"/>
<dbReference type="InterPro" id="IPR050699">
    <property type="entry name" value="RNA-DNA_Helicase"/>
</dbReference>
<dbReference type="CDD" id="cd18805">
    <property type="entry name" value="SF2_C_suv3"/>
    <property type="match status" value="1"/>
</dbReference>
<protein>
    <recommendedName>
        <fullName evidence="10">ATP-dependent RNA helicase SUV3, mitochondrial</fullName>
        <ecNumber evidence="2">3.6.4.13</ecNumber>
    </recommendedName>
</protein>
<dbReference type="RefSeq" id="XP_019042063.1">
    <property type="nucleotide sequence ID" value="XM_019181387.1"/>
</dbReference>
<dbReference type="EMBL" id="KV454208">
    <property type="protein sequence ID" value="ODQ62856.1"/>
    <property type="molecule type" value="Genomic_DNA"/>
</dbReference>
<dbReference type="GO" id="GO:0000372">
    <property type="term" value="P:Group I intron splicing"/>
    <property type="evidence" value="ECO:0007669"/>
    <property type="project" value="EnsemblFungi"/>
</dbReference>
<reference evidence="13 14" key="1">
    <citation type="journal article" date="2016" name="Proc. Natl. Acad. Sci. U.S.A.">
        <title>Comparative genomics of biotechnologically important yeasts.</title>
        <authorList>
            <person name="Riley R."/>
            <person name="Haridas S."/>
            <person name="Wolfe K.H."/>
            <person name="Lopes M.R."/>
            <person name="Hittinger C.T."/>
            <person name="Goeker M."/>
            <person name="Salamov A.A."/>
            <person name="Wisecaver J.H."/>
            <person name="Long T.M."/>
            <person name="Calvey C.H."/>
            <person name="Aerts A.L."/>
            <person name="Barry K.W."/>
            <person name="Choi C."/>
            <person name="Clum A."/>
            <person name="Coughlan A.Y."/>
            <person name="Deshpande S."/>
            <person name="Douglass A.P."/>
            <person name="Hanson S.J."/>
            <person name="Klenk H.-P."/>
            <person name="LaButti K.M."/>
            <person name="Lapidus A."/>
            <person name="Lindquist E.A."/>
            <person name="Lipzen A.M."/>
            <person name="Meier-Kolthoff J.P."/>
            <person name="Ohm R.A."/>
            <person name="Otillar R.P."/>
            <person name="Pangilinan J.L."/>
            <person name="Peng Y."/>
            <person name="Rokas A."/>
            <person name="Rosa C.A."/>
            <person name="Scheuner C."/>
            <person name="Sibirny A.A."/>
            <person name="Slot J.C."/>
            <person name="Stielow J.B."/>
            <person name="Sun H."/>
            <person name="Kurtzman C.P."/>
            <person name="Blackwell M."/>
            <person name="Grigoriev I.V."/>
            <person name="Jeffries T.W."/>
        </authorList>
    </citation>
    <scope>NUCLEOTIDE SEQUENCE [LARGE SCALE GENOMIC DNA]</scope>
    <source>
        <strain evidence="14">ATCC 58044 / CBS 1984 / NCYC 433 / NRRL Y-366-8</strain>
    </source>
</reference>
<feature type="region of interest" description="Disordered" evidence="11">
    <location>
        <begin position="524"/>
        <end position="548"/>
    </location>
</feature>
<dbReference type="PROSITE" id="PS51194">
    <property type="entry name" value="HELICASE_CTER"/>
    <property type="match status" value="1"/>
</dbReference>
<evidence type="ECO:0000256" key="9">
    <source>
        <dbReference type="ARBA" id="ARBA00047984"/>
    </source>
</evidence>
<gene>
    <name evidence="13" type="ORF">WICANDRAFT_27561</name>
</gene>